<dbReference type="Pfam" id="PF18055">
    <property type="entry name" value="RPN6_N"/>
    <property type="match status" value="1"/>
</dbReference>
<dbReference type="InterPro" id="IPR040773">
    <property type="entry name" value="Rpn6_N"/>
</dbReference>
<proteinExistence type="predicted"/>
<dbReference type="Proteomes" id="UP001055439">
    <property type="component" value="Chromosome 6"/>
</dbReference>
<sequence>MQLIFPYAISAVNPSSGPMGHLRNSESLETTLFLPRGGLLPLSRRDLSAMGRTFSSKTAKIVRGIIDAVVKRPGTPDLQISLCKEMVE</sequence>
<protein>
    <recommendedName>
        <fullName evidence="1">26S proteasome regulatory subunit Rpn6 N-terminal domain-containing protein</fullName>
    </recommendedName>
</protein>
<accession>A0A9E7GDC1</accession>
<dbReference type="OrthoDB" id="1715121at2759"/>
<feature type="domain" description="26S proteasome regulatory subunit Rpn6 N-terminal" evidence="1">
    <location>
        <begin position="44"/>
        <end position="88"/>
    </location>
</feature>
<name>A0A9E7GDC1_9LILI</name>
<evidence type="ECO:0000313" key="3">
    <source>
        <dbReference type="Proteomes" id="UP001055439"/>
    </source>
</evidence>
<dbReference type="EMBL" id="CP097508">
    <property type="protein sequence ID" value="URE12595.1"/>
    <property type="molecule type" value="Genomic_DNA"/>
</dbReference>
<evidence type="ECO:0000313" key="2">
    <source>
        <dbReference type="EMBL" id="URE12595.1"/>
    </source>
</evidence>
<keyword evidence="3" id="KW-1185">Reference proteome</keyword>
<reference evidence="2" key="1">
    <citation type="submission" date="2022-05" db="EMBL/GenBank/DDBJ databases">
        <title>The Musa troglodytarum L. genome provides insights into the mechanism of non-climacteric behaviour and enrichment of carotenoids.</title>
        <authorList>
            <person name="Wang J."/>
        </authorList>
    </citation>
    <scope>NUCLEOTIDE SEQUENCE</scope>
    <source>
        <tissue evidence="2">Leaf</tissue>
    </source>
</reference>
<dbReference type="AlphaFoldDB" id="A0A9E7GDC1"/>
<evidence type="ECO:0000259" key="1">
    <source>
        <dbReference type="Pfam" id="PF18055"/>
    </source>
</evidence>
<organism evidence="2 3">
    <name type="scientific">Musa troglodytarum</name>
    <name type="common">fe'i banana</name>
    <dbReference type="NCBI Taxonomy" id="320322"/>
    <lineage>
        <taxon>Eukaryota</taxon>
        <taxon>Viridiplantae</taxon>
        <taxon>Streptophyta</taxon>
        <taxon>Embryophyta</taxon>
        <taxon>Tracheophyta</taxon>
        <taxon>Spermatophyta</taxon>
        <taxon>Magnoliopsida</taxon>
        <taxon>Liliopsida</taxon>
        <taxon>Zingiberales</taxon>
        <taxon>Musaceae</taxon>
        <taxon>Musa</taxon>
    </lineage>
</organism>
<gene>
    <name evidence="2" type="ORF">MUK42_05953</name>
</gene>